<evidence type="ECO:0000313" key="2">
    <source>
        <dbReference type="Proteomes" id="UP000193964"/>
    </source>
</evidence>
<name>A0A1X2FJ24_9MYCO</name>
<proteinExistence type="predicted"/>
<dbReference type="Proteomes" id="UP000193964">
    <property type="component" value="Unassembled WGS sequence"/>
</dbReference>
<protein>
    <submittedName>
        <fullName evidence="1">Uncharacterized protein</fullName>
    </submittedName>
</protein>
<accession>A0A1X2FJ24</accession>
<sequence>MTESAGPLGECKFAVEDRVKIDTGGFGKVTKTIRGADGWTCIISVPGQRQRTEIFVHESRLTLWTP</sequence>
<reference evidence="1 2" key="1">
    <citation type="submission" date="2016-01" db="EMBL/GenBank/DDBJ databases">
        <title>The new phylogeny of the genus Mycobacterium.</title>
        <authorList>
            <person name="Tarcisio F."/>
            <person name="Conor M."/>
            <person name="Antonella G."/>
            <person name="Elisabetta G."/>
            <person name="Giulia F.S."/>
            <person name="Sara T."/>
            <person name="Anna F."/>
            <person name="Clotilde B."/>
            <person name="Roberto B."/>
            <person name="Veronica D.S."/>
            <person name="Fabio R."/>
            <person name="Monica P."/>
            <person name="Olivier J."/>
            <person name="Enrico T."/>
            <person name="Nicola S."/>
        </authorList>
    </citation>
    <scope>NUCLEOTIDE SEQUENCE [LARGE SCALE GENOMIC DNA]</scope>
    <source>
        <strain evidence="1 2">ATCC 700010</strain>
    </source>
</reference>
<gene>
    <name evidence="1" type="ORF">AWC31_14105</name>
</gene>
<dbReference type="EMBL" id="LQQA01000005">
    <property type="protein sequence ID" value="ORX18432.1"/>
    <property type="molecule type" value="Genomic_DNA"/>
</dbReference>
<evidence type="ECO:0000313" key="1">
    <source>
        <dbReference type="EMBL" id="ORX18432.1"/>
    </source>
</evidence>
<dbReference type="AlphaFoldDB" id="A0A1X2FJ24"/>
<comment type="caution">
    <text evidence="1">The sequence shown here is derived from an EMBL/GenBank/DDBJ whole genome shotgun (WGS) entry which is preliminary data.</text>
</comment>
<organism evidence="1 2">
    <name type="scientific">Mycolicibacterium wolinskyi</name>
    <dbReference type="NCBI Taxonomy" id="59750"/>
    <lineage>
        <taxon>Bacteria</taxon>
        <taxon>Bacillati</taxon>
        <taxon>Actinomycetota</taxon>
        <taxon>Actinomycetes</taxon>
        <taxon>Mycobacteriales</taxon>
        <taxon>Mycobacteriaceae</taxon>
        <taxon>Mycolicibacterium</taxon>
    </lineage>
</organism>